<gene>
    <name evidence="1" type="ORF">SAMN06295910_1936</name>
</gene>
<sequence>MYAFAGSARIVPVLADRRARRVALSTPVGFLDRFLRGGSIRLLNLSSGGFCGEGAGDLARDDIVWIELPGLGLVRSQVRWRIENNFGAAFLADDLRLRFLNGLSR</sequence>
<accession>A0A1X7GJE5</accession>
<dbReference type="Proteomes" id="UP000192934">
    <property type="component" value="Chromosome I"/>
</dbReference>
<evidence type="ECO:0008006" key="3">
    <source>
        <dbReference type="Google" id="ProtNLM"/>
    </source>
</evidence>
<evidence type="ECO:0000313" key="2">
    <source>
        <dbReference type="Proteomes" id="UP000192934"/>
    </source>
</evidence>
<evidence type="ECO:0000313" key="1">
    <source>
        <dbReference type="EMBL" id="SMF70723.1"/>
    </source>
</evidence>
<dbReference type="OrthoDB" id="9795572at2"/>
<keyword evidence="2" id="KW-1185">Reference proteome</keyword>
<dbReference type="RefSeq" id="WP_157123783.1">
    <property type="nucleotide sequence ID" value="NZ_LT840185.1"/>
</dbReference>
<proteinExistence type="predicted"/>
<dbReference type="AlphaFoldDB" id="A0A1X7GJE5"/>
<reference evidence="2" key="1">
    <citation type="submission" date="2017-04" db="EMBL/GenBank/DDBJ databases">
        <authorList>
            <person name="Varghese N."/>
            <person name="Submissions S."/>
        </authorList>
    </citation>
    <scope>NUCLEOTIDE SEQUENCE [LARGE SCALE GENOMIC DNA]</scope>
    <source>
        <strain evidence="2">Dd16</strain>
    </source>
</reference>
<organism evidence="1 2">
    <name type="scientific">Allosphingosinicella indica</name>
    <dbReference type="NCBI Taxonomy" id="941907"/>
    <lineage>
        <taxon>Bacteria</taxon>
        <taxon>Pseudomonadati</taxon>
        <taxon>Pseudomonadota</taxon>
        <taxon>Alphaproteobacteria</taxon>
        <taxon>Sphingomonadales</taxon>
        <taxon>Sphingomonadaceae</taxon>
        <taxon>Allosphingosinicella</taxon>
    </lineage>
</organism>
<name>A0A1X7GJE5_9SPHN</name>
<dbReference type="EMBL" id="LT840185">
    <property type="protein sequence ID" value="SMF70723.1"/>
    <property type="molecule type" value="Genomic_DNA"/>
</dbReference>
<protein>
    <recommendedName>
        <fullName evidence="3">PilZ domain-containing protein</fullName>
    </recommendedName>
</protein>